<dbReference type="InterPro" id="IPR006703">
    <property type="entry name" value="G_AIG1"/>
</dbReference>
<protein>
    <recommendedName>
        <fullName evidence="2">AIG1-type G domain-containing protein</fullName>
    </recommendedName>
</protein>
<sequence length="489" mass="54944">MRDSASIKHPWYTFQWIREPIRLETTTPESGLVTHLQQRSDPPRALVEVETLKSTAVNSDDKIILLLGPTGAGKSNFIEKLTTEKLGISSSGLDRGTSEVQAYRVLGHPVYKNKIVIVDTPGFQDRSMSEYGSLKAIKNWIISSKATRLHALFYFDRIRDNTRGQDPQCQKIFGFLSGDAYGRAYLVTTTWDMIEDMPRLRDSANSKLDKFKETFGDNRILKFYNTAASAGDVLAASLRRDPVEFLVRFSLESSSLASFRGPPMGEILLGLLKEKYSLALNMPALPSEIATLRGELLEFPDGNAIVEFVRALSGWDEDPDLENLSQGTELPYCVVMDIAGTASHLVIVDTPGLEDLRFTFGVGGLISTWMKHSNEFIGIVYLHRITDIRFDSNAAKGLKSLRHICEGDRVDKVCFTTTKWNDISTRMKPQYEQKEARLKKEQWSTFLARNSKTSRFDTTTDESARQTALATLQTIMDGAKRRKSVTAIR</sequence>
<evidence type="ECO:0000313" key="4">
    <source>
        <dbReference type="Proteomes" id="UP000284842"/>
    </source>
</evidence>
<reference evidence="3 4" key="1">
    <citation type="journal article" date="2018" name="Evol. Lett.">
        <title>Horizontal gene cluster transfer increased hallucinogenic mushroom diversity.</title>
        <authorList>
            <person name="Reynolds H.T."/>
            <person name="Vijayakumar V."/>
            <person name="Gluck-Thaler E."/>
            <person name="Korotkin H.B."/>
            <person name="Matheny P.B."/>
            <person name="Slot J.C."/>
        </authorList>
    </citation>
    <scope>NUCLEOTIDE SEQUENCE [LARGE SCALE GENOMIC DNA]</scope>
    <source>
        <strain evidence="3 4">2629</strain>
    </source>
</reference>
<name>A0A409WBC6_9AGAR</name>
<dbReference type="GO" id="GO:0005525">
    <property type="term" value="F:GTP binding"/>
    <property type="evidence" value="ECO:0007669"/>
    <property type="project" value="InterPro"/>
</dbReference>
<evidence type="ECO:0000313" key="3">
    <source>
        <dbReference type="EMBL" id="PPQ75803.1"/>
    </source>
</evidence>
<dbReference type="SUPFAM" id="SSF52540">
    <property type="entry name" value="P-loop containing nucleoside triphosphate hydrolases"/>
    <property type="match status" value="1"/>
</dbReference>
<dbReference type="AlphaFoldDB" id="A0A409WBC6"/>
<dbReference type="EMBL" id="NHTK01005639">
    <property type="protein sequence ID" value="PPQ75803.1"/>
    <property type="molecule type" value="Genomic_DNA"/>
</dbReference>
<keyword evidence="1" id="KW-0547">Nucleotide-binding</keyword>
<feature type="domain" description="AIG1-type G" evidence="2">
    <location>
        <begin position="64"/>
        <end position="228"/>
    </location>
</feature>
<dbReference type="InterPro" id="IPR027417">
    <property type="entry name" value="P-loop_NTPase"/>
</dbReference>
<comment type="caution">
    <text evidence="3">The sequence shown here is derived from an EMBL/GenBank/DDBJ whole genome shotgun (WGS) entry which is preliminary data.</text>
</comment>
<gene>
    <name evidence="3" type="ORF">CVT24_002684</name>
</gene>
<evidence type="ECO:0000256" key="1">
    <source>
        <dbReference type="ARBA" id="ARBA00022741"/>
    </source>
</evidence>
<keyword evidence="4" id="KW-1185">Reference proteome</keyword>
<dbReference type="OrthoDB" id="8954335at2759"/>
<dbReference type="Pfam" id="PF04548">
    <property type="entry name" value="AIG1"/>
    <property type="match status" value="1"/>
</dbReference>
<dbReference type="Gene3D" id="3.40.50.300">
    <property type="entry name" value="P-loop containing nucleotide triphosphate hydrolases"/>
    <property type="match status" value="2"/>
</dbReference>
<dbReference type="CDD" id="cd00882">
    <property type="entry name" value="Ras_like_GTPase"/>
    <property type="match status" value="1"/>
</dbReference>
<proteinExistence type="predicted"/>
<evidence type="ECO:0000259" key="2">
    <source>
        <dbReference type="Pfam" id="PF04548"/>
    </source>
</evidence>
<dbReference type="STRING" id="181874.A0A409WBC6"/>
<accession>A0A409WBC6</accession>
<dbReference type="Proteomes" id="UP000284842">
    <property type="component" value="Unassembled WGS sequence"/>
</dbReference>
<dbReference type="InParanoid" id="A0A409WBC6"/>
<organism evidence="3 4">
    <name type="scientific">Panaeolus cyanescens</name>
    <dbReference type="NCBI Taxonomy" id="181874"/>
    <lineage>
        <taxon>Eukaryota</taxon>
        <taxon>Fungi</taxon>
        <taxon>Dikarya</taxon>
        <taxon>Basidiomycota</taxon>
        <taxon>Agaricomycotina</taxon>
        <taxon>Agaricomycetes</taxon>
        <taxon>Agaricomycetidae</taxon>
        <taxon>Agaricales</taxon>
        <taxon>Agaricineae</taxon>
        <taxon>Galeropsidaceae</taxon>
        <taxon>Panaeolus</taxon>
    </lineage>
</organism>